<feature type="domain" description="TonB-dependent receptor-like beta-barrel" evidence="12">
    <location>
        <begin position="451"/>
        <end position="792"/>
    </location>
</feature>
<dbReference type="RefSeq" id="WP_009135420.1">
    <property type="nucleotide sequence ID" value="NZ_JH594596.1"/>
</dbReference>
<dbReference type="InterPro" id="IPR039426">
    <property type="entry name" value="TonB-dep_rcpt-like"/>
</dbReference>
<keyword evidence="7 10" id="KW-0472">Membrane</keyword>
<comment type="similarity">
    <text evidence="10 11">Belongs to the TonB-dependent receptor family.</text>
</comment>
<dbReference type="PANTHER" id="PTHR30069:SF29">
    <property type="entry name" value="HEMOGLOBIN AND HEMOGLOBIN-HAPTOGLOBIN-BINDING PROTEIN 1-RELATED"/>
    <property type="match status" value="1"/>
</dbReference>
<evidence type="ECO:0000259" key="13">
    <source>
        <dbReference type="Pfam" id="PF07715"/>
    </source>
</evidence>
<keyword evidence="5" id="KW-0732">Signal</keyword>
<dbReference type="GO" id="GO:0009279">
    <property type="term" value="C:cell outer membrane"/>
    <property type="evidence" value="ECO:0007669"/>
    <property type="project" value="UniProtKB-SubCell"/>
</dbReference>
<organism evidence="14 15">
    <name type="scientific">Odoribacter laneus YIT 12061</name>
    <dbReference type="NCBI Taxonomy" id="742817"/>
    <lineage>
        <taxon>Bacteria</taxon>
        <taxon>Pseudomonadati</taxon>
        <taxon>Bacteroidota</taxon>
        <taxon>Bacteroidia</taxon>
        <taxon>Bacteroidales</taxon>
        <taxon>Odoribacteraceae</taxon>
        <taxon>Odoribacter</taxon>
    </lineage>
</organism>
<dbReference type="InterPro" id="IPR037066">
    <property type="entry name" value="Plug_dom_sf"/>
</dbReference>
<proteinExistence type="inferred from homology"/>
<dbReference type="STRING" id="742817.HMPREF9449_00266"/>
<dbReference type="Pfam" id="PF13715">
    <property type="entry name" value="CarbopepD_reg_2"/>
    <property type="match status" value="1"/>
</dbReference>
<dbReference type="InterPro" id="IPR000531">
    <property type="entry name" value="Beta-barrel_TonB"/>
</dbReference>
<evidence type="ECO:0000256" key="8">
    <source>
        <dbReference type="ARBA" id="ARBA00023170"/>
    </source>
</evidence>
<evidence type="ECO:0000256" key="1">
    <source>
        <dbReference type="ARBA" id="ARBA00004571"/>
    </source>
</evidence>
<dbReference type="NCBIfam" id="TIGR04057">
    <property type="entry name" value="SusC_RagA_signa"/>
    <property type="match status" value="1"/>
</dbReference>
<dbReference type="GeneID" id="98067927"/>
<dbReference type="InterPro" id="IPR012910">
    <property type="entry name" value="Plug_dom"/>
</dbReference>
<reference evidence="14 15" key="1">
    <citation type="submission" date="2012-01" db="EMBL/GenBank/DDBJ databases">
        <title>The Genome Sequence of Odoribacter laneus YIT 12061.</title>
        <authorList>
            <consortium name="The Broad Institute Genome Sequencing Platform"/>
            <person name="Earl A."/>
            <person name="Ward D."/>
            <person name="Feldgarden M."/>
            <person name="Gevers D."/>
            <person name="Morotomi M."/>
            <person name="Young S.K."/>
            <person name="Zeng Q."/>
            <person name="Gargeya S."/>
            <person name="Fitzgerald M."/>
            <person name="Haas B."/>
            <person name="Abouelleil A."/>
            <person name="Alvarado L."/>
            <person name="Arachchi H.M."/>
            <person name="Berlin A."/>
            <person name="Chapman S.B."/>
            <person name="Gearin G."/>
            <person name="Goldberg J."/>
            <person name="Griggs A."/>
            <person name="Gujja S."/>
            <person name="Hansen M."/>
            <person name="Heiman D."/>
            <person name="Howarth C."/>
            <person name="Larimer J."/>
            <person name="Lui A."/>
            <person name="MacDonald P.J.P."/>
            <person name="McCowen C."/>
            <person name="Montmayeur A."/>
            <person name="Murphy C."/>
            <person name="Neiman D."/>
            <person name="Pearson M."/>
            <person name="Priest M."/>
            <person name="Roberts A."/>
            <person name="Saif S."/>
            <person name="Shea T."/>
            <person name="Sisk P."/>
            <person name="Stolte C."/>
            <person name="Sykes S."/>
            <person name="Wortman J."/>
            <person name="Nusbaum C."/>
            <person name="Birren B."/>
        </authorList>
    </citation>
    <scope>NUCLEOTIDE SEQUENCE [LARGE SCALE GENOMIC DNA]</scope>
    <source>
        <strain evidence="14 15">YIT 12061</strain>
    </source>
</reference>
<keyword evidence="2 10" id="KW-0813">Transport</keyword>
<dbReference type="EMBL" id="ADMC01000002">
    <property type="protein sequence ID" value="EHP50939.1"/>
    <property type="molecule type" value="Genomic_DNA"/>
</dbReference>
<dbReference type="Gene3D" id="2.40.170.20">
    <property type="entry name" value="TonB-dependent receptor, beta-barrel domain"/>
    <property type="match status" value="1"/>
</dbReference>
<dbReference type="Gene3D" id="2.170.130.10">
    <property type="entry name" value="TonB-dependent receptor, plug domain"/>
    <property type="match status" value="1"/>
</dbReference>
<dbReference type="InterPro" id="IPR023997">
    <property type="entry name" value="TonB-dep_OMP_SusC/RagA_CS"/>
</dbReference>
<accession>H1DDD0</accession>
<feature type="domain" description="TonB-dependent receptor plug" evidence="13">
    <location>
        <begin position="144"/>
        <end position="269"/>
    </location>
</feature>
<dbReference type="HOGENOM" id="CLU_004317_2_1_10"/>
<keyword evidence="8" id="KW-0675">Receptor</keyword>
<evidence type="ECO:0000256" key="2">
    <source>
        <dbReference type="ARBA" id="ARBA00022448"/>
    </source>
</evidence>
<dbReference type="PANTHER" id="PTHR30069">
    <property type="entry name" value="TONB-DEPENDENT OUTER MEMBRANE RECEPTOR"/>
    <property type="match status" value="1"/>
</dbReference>
<evidence type="ECO:0000259" key="12">
    <source>
        <dbReference type="Pfam" id="PF00593"/>
    </source>
</evidence>
<evidence type="ECO:0000256" key="3">
    <source>
        <dbReference type="ARBA" id="ARBA00022452"/>
    </source>
</evidence>
<keyword evidence="6 11" id="KW-0798">TonB box</keyword>
<evidence type="ECO:0000313" key="15">
    <source>
        <dbReference type="Proteomes" id="UP000004892"/>
    </source>
</evidence>
<dbReference type="PATRIC" id="fig|742817.3.peg.276"/>
<evidence type="ECO:0000256" key="9">
    <source>
        <dbReference type="ARBA" id="ARBA00023237"/>
    </source>
</evidence>
<dbReference type="Pfam" id="PF00593">
    <property type="entry name" value="TonB_dep_Rec_b-barrel"/>
    <property type="match status" value="1"/>
</dbReference>
<dbReference type="SUPFAM" id="SSF49464">
    <property type="entry name" value="Carboxypeptidase regulatory domain-like"/>
    <property type="match status" value="1"/>
</dbReference>
<sequence>MSIKAIGFVGIGLFLSFFCALGKESSPFFSTDRKEKDSLFVGKGTLPVRLQGIVTNRKGEALPGATVLEKKTGRGTSTDIYGRFELDAAMGNEVVVSFIGYASQAFVCTDSSVLQIILEEESLLLEDILVTALGIRKKETSLVYAATEIKGDEIVRVKDPNLIVALMGKIAGMQIHKSSSGPGGSAQVLLRGSRSAAGNNQPLYVIDGVPMLNSGGEQPYTAIGGVADGGNRDGGDGISNLNPEDIKSISILKGAPAAALYGTQAANGVILITTKKGQAGKQEVTFSSHFLFEKAISLPKFQNAYGVSDGIESWGERTVTKAYDHAGDFFRRGYTAIHTFTISGGNEKQQTYFSYANTSSKGIVPHNRLSRHNFNLRETAEFYQGRLKLDGNISLIRQMVKNRPVPGGFYMNPLVGLYRFPRGMDMTEYREHFEVFNPDRNLMEQNWHSSTEDFEQNPYWVIHRVLSKDQRNRVMASLALQLKFTDWLRLEARGNVDYLSDKFREKFYASTAPALAGINGRYIDSEYQQTLFYGDVLMKGERKWKLFSLQFAVGASMNDNTVNALRYDSKTASLKYPNVFTVANINMNSSAYIEEKKEAQRQMQSVFGTFQLGYRDLVYLDVTARNDWSSTLAYTTHEKSGFFYPSVGMSWILSRTIKMPAWVSLGKIRAVWSQVGNDIPLYITCPTASISAGGEVQMPDAAPFEDMKPEMNTSFETGTEWKFWENRLNLSFTWYISHTRNQFFKLPAKTGDTYAYRYVNAGNVRNKGIELSLEAWLVNKSAFSWKTGINYAMNRNKVLRLHEELPVFIYGPYGFSSSYALKLVKGGSFGDIYGKAFLRDENGEILYETAGEKAGLPKIYGEGNTVKVGNANPRYTWSWQNTWSWKGLSLYMLIDSRVGGEVLSQTQADMDLFGVTKATAEDRDRGYVELEGRKITRVKEFYKLVVGGRAGVTEYYIYDATNVRLRELSLTYALPERWMQKTGIFQNVHFSVMARNLFFIYKKAPFDPDLVLSTGNDNQAIDSYGMPTTRSIGFYVRCTF</sequence>
<evidence type="ECO:0000256" key="4">
    <source>
        <dbReference type="ARBA" id="ARBA00022692"/>
    </source>
</evidence>
<dbReference type="eggNOG" id="COG4771">
    <property type="taxonomic scope" value="Bacteria"/>
</dbReference>
<evidence type="ECO:0000313" key="14">
    <source>
        <dbReference type="EMBL" id="EHP50939.1"/>
    </source>
</evidence>
<dbReference type="InterPro" id="IPR008969">
    <property type="entry name" value="CarboxyPept-like_regulatory"/>
</dbReference>
<keyword evidence="3 10" id="KW-1134">Transmembrane beta strand</keyword>
<dbReference type="GO" id="GO:0015344">
    <property type="term" value="F:siderophore uptake transmembrane transporter activity"/>
    <property type="evidence" value="ECO:0007669"/>
    <property type="project" value="TreeGrafter"/>
</dbReference>
<comment type="subcellular location">
    <subcellularLocation>
        <location evidence="1 10">Cell outer membrane</location>
        <topology evidence="1 10">Multi-pass membrane protein</topology>
    </subcellularLocation>
</comment>
<evidence type="ECO:0000256" key="7">
    <source>
        <dbReference type="ARBA" id="ARBA00023136"/>
    </source>
</evidence>
<evidence type="ECO:0000256" key="11">
    <source>
        <dbReference type="RuleBase" id="RU003357"/>
    </source>
</evidence>
<protein>
    <submittedName>
        <fullName evidence="14">SusC/RagA family TonB-linked outer membrane protein</fullName>
    </submittedName>
</protein>
<dbReference type="NCBIfam" id="TIGR04056">
    <property type="entry name" value="OMP_RagA_SusC"/>
    <property type="match status" value="1"/>
</dbReference>
<keyword evidence="4 10" id="KW-0812">Transmembrane</keyword>
<name>H1DDD0_9BACT</name>
<evidence type="ECO:0000256" key="10">
    <source>
        <dbReference type="PROSITE-ProRule" id="PRU01360"/>
    </source>
</evidence>
<dbReference type="SUPFAM" id="SSF56935">
    <property type="entry name" value="Porins"/>
    <property type="match status" value="1"/>
</dbReference>
<dbReference type="AlphaFoldDB" id="H1DDD0"/>
<keyword evidence="15" id="KW-1185">Reference proteome</keyword>
<evidence type="ECO:0000256" key="6">
    <source>
        <dbReference type="ARBA" id="ARBA00023077"/>
    </source>
</evidence>
<keyword evidence="9 10" id="KW-0998">Cell outer membrane</keyword>
<dbReference type="Pfam" id="PF07715">
    <property type="entry name" value="Plug"/>
    <property type="match status" value="1"/>
</dbReference>
<gene>
    <name evidence="14" type="ORF">HMPREF9449_00266</name>
</gene>
<dbReference type="PROSITE" id="PS52016">
    <property type="entry name" value="TONB_DEPENDENT_REC_3"/>
    <property type="match status" value="1"/>
</dbReference>
<evidence type="ECO:0000256" key="5">
    <source>
        <dbReference type="ARBA" id="ARBA00022729"/>
    </source>
</evidence>
<comment type="caution">
    <text evidence="14">The sequence shown here is derived from an EMBL/GenBank/DDBJ whole genome shotgun (WGS) entry which is preliminary data.</text>
</comment>
<dbReference type="GO" id="GO:0044718">
    <property type="term" value="P:siderophore transmembrane transport"/>
    <property type="evidence" value="ECO:0007669"/>
    <property type="project" value="TreeGrafter"/>
</dbReference>
<dbReference type="Proteomes" id="UP000004892">
    <property type="component" value="Unassembled WGS sequence"/>
</dbReference>
<dbReference type="InterPro" id="IPR036942">
    <property type="entry name" value="Beta-barrel_TonB_sf"/>
</dbReference>
<dbReference type="InterPro" id="IPR023996">
    <property type="entry name" value="TonB-dep_OMP_SusC/RagA"/>
</dbReference>